<dbReference type="Gene3D" id="2.60.460.10">
    <property type="entry name" value="protein yfey like domain"/>
    <property type="match status" value="1"/>
</dbReference>
<gene>
    <name evidence="3" type="ORF">HGO23_07055</name>
    <name evidence="2" type="ORF">Xbud_02429</name>
</gene>
<dbReference type="Proteomes" id="UP000665047">
    <property type="component" value="Chromosome"/>
</dbReference>
<evidence type="ECO:0000313" key="3">
    <source>
        <dbReference type="EMBL" id="QTL41081.1"/>
    </source>
</evidence>
<evidence type="ECO:0000313" key="2">
    <source>
        <dbReference type="EMBL" id="PHM27341.1"/>
    </source>
</evidence>
<dbReference type="InterPro" id="IPR038714">
    <property type="entry name" value="YfeY-like_sf"/>
</dbReference>
<reference evidence="2 4" key="1">
    <citation type="journal article" date="2017" name="Nat. Microbiol.">
        <title>Natural product diversity associated with the nematode symbionts Photorhabdus and Xenorhabdus.</title>
        <authorList>
            <person name="Tobias N.J."/>
            <person name="Wolff H."/>
            <person name="Djahanschiri B."/>
            <person name="Grundmann F."/>
            <person name="Kronenwerth M."/>
            <person name="Shi Y.M."/>
            <person name="Simonyi S."/>
            <person name="Grun P."/>
            <person name="Shapiro-Ilan D."/>
            <person name="Pidot S.J."/>
            <person name="Stinear T.P."/>
            <person name="Ebersberger I."/>
            <person name="Bode H.B."/>
        </authorList>
    </citation>
    <scope>NUCLEOTIDE SEQUENCE [LARGE SCALE GENOMIC DNA]</scope>
    <source>
        <strain evidence="2 4">DSM 16342</strain>
    </source>
</reference>
<dbReference type="Pfam" id="PF06572">
    <property type="entry name" value="DUF1131"/>
    <property type="match status" value="1"/>
</dbReference>
<keyword evidence="1" id="KW-0732">Signal</keyword>
<dbReference type="NCBIfam" id="NF007990">
    <property type="entry name" value="PRK10718.1"/>
    <property type="match status" value="1"/>
</dbReference>
<dbReference type="Proteomes" id="UP000225833">
    <property type="component" value="Unassembled WGS sequence"/>
</dbReference>
<protein>
    <submittedName>
        <fullName evidence="2">RpoE-regulated lipoprotein</fullName>
    </submittedName>
</protein>
<keyword evidence="2" id="KW-0449">Lipoprotein</keyword>
<evidence type="ECO:0000313" key="4">
    <source>
        <dbReference type="Proteomes" id="UP000225833"/>
    </source>
</evidence>
<organism evidence="2 4">
    <name type="scientific">Xenorhabdus budapestensis</name>
    <dbReference type="NCBI Taxonomy" id="290110"/>
    <lineage>
        <taxon>Bacteria</taxon>
        <taxon>Pseudomonadati</taxon>
        <taxon>Pseudomonadota</taxon>
        <taxon>Gammaproteobacteria</taxon>
        <taxon>Enterobacterales</taxon>
        <taxon>Morganellaceae</taxon>
        <taxon>Xenorhabdus</taxon>
    </lineage>
</organism>
<feature type="chain" id="PRO_5012722754" evidence="1">
    <location>
        <begin position="33"/>
        <end position="207"/>
    </location>
</feature>
<feature type="signal peptide" evidence="1">
    <location>
        <begin position="1"/>
        <end position="32"/>
    </location>
</feature>
<dbReference type="PROSITE" id="PS51257">
    <property type="entry name" value="PROKAR_LIPOPROTEIN"/>
    <property type="match status" value="1"/>
</dbReference>
<dbReference type="InterPro" id="IPR010938">
    <property type="entry name" value="DUF1131"/>
</dbReference>
<dbReference type="OrthoDB" id="5622706at2"/>
<evidence type="ECO:0000313" key="5">
    <source>
        <dbReference type="Proteomes" id="UP000665047"/>
    </source>
</evidence>
<dbReference type="EMBL" id="NIBS01000012">
    <property type="protein sequence ID" value="PHM27341.1"/>
    <property type="molecule type" value="Genomic_DNA"/>
</dbReference>
<evidence type="ECO:0000256" key="1">
    <source>
        <dbReference type="SAM" id="SignalP"/>
    </source>
</evidence>
<reference evidence="3 5" key="2">
    <citation type="submission" date="2021-03" db="EMBL/GenBank/DDBJ databases">
        <title>Complete Genome Sequence Data of Xenorhabdus budapestensis strain C72, a Candidate Biological Control Agent, from China.</title>
        <authorList>
            <person name="LI B."/>
            <person name="WANG S."/>
            <person name="QIU D."/>
        </authorList>
    </citation>
    <scope>NUCLEOTIDE SEQUENCE [LARGE SCALE GENOMIC DNA]</scope>
    <source>
        <strain evidence="3 5">C-7-2</strain>
    </source>
</reference>
<keyword evidence="5" id="KW-1185">Reference proteome</keyword>
<dbReference type="EMBL" id="CP072455">
    <property type="protein sequence ID" value="QTL41081.1"/>
    <property type="molecule type" value="Genomic_DNA"/>
</dbReference>
<proteinExistence type="predicted"/>
<dbReference type="AlphaFoldDB" id="A0A2D0IZH3"/>
<name>A0A2D0IZH3_XENBU</name>
<accession>A0A2D0IZH3</accession>
<sequence length="207" mass="23030">MKRCFIFSLLFKKRVMTISGLMSGTLLLTACAGTSEFSWSSISPLNWFSSHLEVSDQGVGGINQQTDMNLSVIQQGLKGKYRLRNGMEMQNGKLVNIVQGMESDQVRIELSGLNNGKVDHIDILDENIKTVWGTKIGMPFSELYDKAYGACQRTGSLAMQPTVVCAAPQSQHISYIFTGAWNGPEELMPSDDVLKTWKISRIIWKAE</sequence>